<organism evidence="3 4">
    <name type="scientific">Tieghemiomyces parasiticus</name>
    <dbReference type="NCBI Taxonomy" id="78921"/>
    <lineage>
        <taxon>Eukaryota</taxon>
        <taxon>Fungi</taxon>
        <taxon>Fungi incertae sedis</taxon>
        <taxon>Zoopagomycota</taxon>
        <taxon>Kickxellomycotina</taxon>
        <taxon>Dimargaritomycetes</taxon>
        <taxon>Dimargaritales</taxon>
        <taxon>Dimargaritaceae</taxon>
        <taxon>Tieghemiomyces</taxon>
    </lineage>
</organism>
<feature type="region of interest" description="Disordered" evidence="1">
    <location>
        <begin position="37"/>
        <end position="58"/>
    </location>
</feature>
<dbReference type="EMBL" id="JANBPT010000124">
    <property type="protein sequence ID" value="KAJ1927300.1"/>
    <property type="molecule type" value="Genomic_DNA"/>
</dbReference>
<protein>
    <submittedName>
        <fullName evidence="3">Uncharacterized protein</fullName>
    </submittedName>
</protein>
<proteinExistence type="predicted"/>
<feature type="compositionally biased region" description="Basic and acidic residues" evidence="1">
    <location>
        <begin position="164"/>
        <end position="181"/>
    </location>
</feature>
<accession>A0A9W8E0J9</accession>
<gene>
    <name evidence="3" type="ORF">IWQ60_003040</name>
</gene>
<dbReference type="Proteomes" id="UP001150569">
    <property type="component" value="Unassembled WGS sequence"/>
</dbReference>
<feature type="region of interest" description="Disordered" evidence="1">
    <location>
        <begin position="70"/>
        <end position="98"/>
    </location>
</feature>
<reference evidence="3" key="1">
    <citation type="submission" date="2022-07" db="EMBL/GenBank/DDBJ databases">
        <title>Phylogenomic reconstructions and comparative analyses of Kickxellomycotina fungi.</title>
        <authorList>
            <person name="Reynolds N.K."/>
            <person name="Stajich J.E."/>
            <person name="Barry K."/>
            <person name="Grigoriev I.V."/>
            <person name="Crous P."/>
            <person name="Smith M.E."/>
        </authorList>
    </citation>
    <scope>NUCLEOTIDE SEQUENCE</scope>
    <source>
        <strain evidence="3">RSA 861</strain>
    </source>
</reference>
<comment type="caution">
    <text evidence="3">The sequence shown here is derived from an EMBL/GenBank/DDBJ whole genome shotgun (WGS) entry which is preliminary data.</text>
</comment>
<feature type="chain" id="PRO_5040789009" evidence="2">
    <location>
        <begin position="17"/>
        <end position="191"/>
    </location>
</feature>
<evidence type="ECO:0000313" key="4">
    <source>
        <dbReference type="Proteomes" id="UP001150569"/>
    </source>
</evidence>
<feature type="region of interest" description="Disordered" evidence="1">
    <location>
        <begin position="115"/>
        <end position="191"/>
    </location>
</feature>
<dbReference type="AlphaFoldDB" id="A0A9W8E0J9"/>
<evidence type="ECO:0000256" key="1">
    <source>
        <dbReference type="SAM" id="MobiDB-lite"/>
    </source>
</evidence>
<evidence type="ECO:0000256" key="2">
    <source>
        <dbReference type="SAM" id="SignalP"/>
    </source>
</evidence>
<keyword evidence="2" id="KW-0732">Signal</keyword>
<evidence type="ECO:0000313" key="3">
    <source>
        <dbReference type="EMBL" id="KAJ1927300.1"/>
    </source>
</evidence>
<sequence>MKVSILCLALLGAATAAPLKQLFNSLGCVNLSIGNEGPTSNPCASQEEAQEVSYSNANYDAADYKEKAGDYDNGAKADYSQGSKNNHGHRGQENYSEKVVGYSGVKPVTAEYKQDTHHAGQGNYGEKATGQSPAKPKADEHTGGYGYGSEGHYEGTGYPARPAAGEHENGYGHGGNEDHHKGVGGYVAKAY</sequence>
<keyword evidence="4" id="KW-1185">Reference proteome</keyword>
<feature type="signal peptide" evidence="2">
    <location>
        <begin position="1"/>
        <end position="16"/>
    </location>
</feature>
<name>A0A9W8E0J9_9FUNG</name>